<organism evidence="1 2">
    <name type="scientific">Vibrio owensii CAIM 1854 = LMG 25443</name>
    <dbReference type="NCBI Taxonomy" id="1229493"/>
    <lineage>
        <taxon>Bacteria</taxon>
        <taxon>Pseudomonadati</taxon>
        <taxon>Pseudomonadota</taxon>
        <taxon>Gammaproteobacteria</taxon>
        <taxon>Vibrionales</taxon>
        <taxon>Vibrionaceae</taxon>
        <taxon>Vibrio</taxon>
    </lineage>
</organism>
<name>A0A0C1ZLV4_9VIBR</name>
<dbReference type="EMBL" id="JPRD01000011">
    <property type="protein sequence ID" value="KIF54086.1"/>
    <property type="molecule type" value="Genomic_DNA"/>
</dbReference>
<dbReference type="RefSeq" id="WP_020194953.1">
    <property type="nucleotide sequence ID" value="NZ_BAOH01000009.1"/>
</dbReference>
<protein>
    <submittedName>
        <fullName evidence="1">Uncharacterized protein</fullName>
    </submittedName>
</protein>
<proteinExistence type="predicted"/>
<dbReference type="Proteomes" id="UP000031586">
    <property type="component" value="Unassembled WGS sequence"/>
</dbReference>
<sequence>MIPLHNNLLLGADKYQFILYKSYPNSKPRPQTYHPKLEQVARKILTDELYINAKEAESLEHLVELFEVSVEAVTSHLKQLSSMLSNKECVCQKR</sequence>
<comment type="caution">
    <text evidence="1">The sequence shown here is derived from an EMBL/GenBank/DDBJ whole genome shotgun (WGS) entry which is preliminary data.</text>
</comment>
<evidence type="ECO:0000313" key="2">
    <source>
        <dbReference type="Proteomes" id="UP000031586"/>
    </source>
</evidence>
<reference evidence="1 2" key="1">
    <citation type="submission" date="2014-07" db="EMBL/GenBank/DDBJ databases">
        <title>Unique and conserved regions in Vibrio harveyi and related species in comparison with the shrimp pathogen Vibrio harveyi CAIM 1792.</title>
        <authorList>
            <person name="Espinoza-Valles I."/>
            <person name="Vora G."/>
            <person name="Leekitcharoenphon P."/>
            <person name="Ussery D."/>
            <person name="Hoj L."/>
            <person name="Gomez-Gil B."/>
        </authorList>
    </citation>
    <scope>NUCLEOTIDE SEQUENCE [LARGE SCALE GENOMIC DNA]</scope>
    <source>
        <strain evidence="2">CAIM 1854 / LMG 25443</strain>
    </source>
</reference>
<dbReference type="PATRIC" id="fig|1229493.5.peg.420"/>
<gene>
    <name evidence="1" type="ORF">H735_06770</name>
</gene>
<evidence type="ECO:0000313" key="1">
    <source>
        <dbReference type="EMBL" id="KIF54086.1"/>
    </source>
</evidence>
<dbReference type="AlphaFoldDB" id="A0A0C1ZLV4"/>
<accession>A0A0C1ZLV4</accession>